<organism evidence="2 3">
    <name type="scientific">Suillus luteus UH-Slu-Lm8-n1</name>
    <dbReference type="NCBI Taxonomy" id="930992"/>
    <lineage>
        <taxon>Eukaryota</taxon>
        <taxon>Fungi</taxon>
        <taxon>Dikarya</taxon>
        <taxon>Basidiomycota</taxon>
        <taxon>Agaricomycotina</taxon>
        <taxon>Agaricomycetes</taxon>
        <taxon>Agaricomycetidae</taxon>
        <taxon>Boletales</taxon>
        <taxon>Suillineae</taxon>
        <taxon>Suillaceae</taxon>
        <taxon>Suillus</taxon>
    </lineage>
</organism>
<feature type="region of interest" description="Disordered" evidence="1">
    <location>
        <begin position="21"/>
        <end position="48"/>
    </location>
</feature>
<protein>
    <submittedName>
        <fullName evidence="2">Uncharacterized protein</fullName>
    </submittedName>
</protein>
<dbReference type="EMBL" id="KN835477">
    <property type="protein sequence ID" value="KIK37068.1"/>
    <property type="molecule type" value="Genomic_DNA"/>
</dbReference>
<reference evidence="2 3" key="1">
    <citation type="submission" date="2014-04" db="EMBL/GenBank/DDBJ databases">
        <authorList>
            <consortium name="DOE Joint Genome Institute"/>
            <person name="Kuo A."/>
            <person name="Ruytinx J."/>
            <person name="Rineau F."/>
            <person name="Colpaert J."/>
            <person name="Kohler A."/>
            <person name="Nagy L.G."/>
            <person name="Floudas D."/>
            <person name="Copeland A."/>
            <person name="Barry K.W."/>
            <person name="Cichocki N."/>
            <person name="Veneault-Fourrey C."/>
            <person name="LaButti K."/>
            <person name="Lindquist E.A."/>
            <person name="Lipzen A."/>
            <person name="Lundell T."/>
            <person name="Morin E."/>
            <person name="Murat C."/>
            <person name="Sun H."/>
            <person name="Tunlid A."/>
            <person name="Henrissat B."/>
            <person name="Grigoriev I.V."/>
            <person name="Hibbett D.S."/>
            <person name="Martin F."/>
            <person name="Nordberg H.P."/>
            <person name="Cantor M.N."/>
            <person name="Hua S.X."/>
        </authorList>
    </citation>
    <scope>NUCLEOTIDE SEQUENCE [LARGE SCALE GENOMIC DNA]</scope>
    <source>
        <strain evidence="2 3">UH-Slu-Lm8-n1</strain>
    </source>
</reference>
<dbReference type="Proteomes" id="UP000054485">
    <property type="component" value="Unassembled WGS sequence"/>
</dbReference>
<feature type="compositionally biased region" description="Polar residues" evidence="1">
    <location>
        <begin position="34"/>
        <end position="44"/>
    </location>
</feature>
<gene>
    <name evidence="2" type="ORF">CY34DRAFT_109264</name>
</gene>
<accession>A0A0D0AYZ9</accession>
<reference evidence="3" key="2">
    <citation type="submission" date="2015-01" db="EMBL/GenBank/DDBJ databases">
        <title>Evolutionary Origins and Diversification of the Mycorrhizal Mutualists.</title>
        <authorList>
            <consortium name="DOE Joint Genome Institute"/>
            <consortium name="Mycorrhizal Genomics Consortium"/>
            <person name="Kohler A."/>
            <person name="Kuo A."/>
            <person name="Nagy L.G."/>
            <person name="Floudas D."/>
            <person name="Copeland A."/>
            <person name="Barry K.W."/>
            <person name="Cichocki N."/>
            <person name="Veneault-Fourrey C."/>
            <person name="LaButti K."/>
            <person name="Lindquist E.A."/>
            <person name="Lipzen A."/>
            <person name="Lundell T."/>
            <person name="Morin E."/>
            <person name="Murat C."/>
            <person name="Riley R."/>
            <person name="Ohm R."/>
            <person name="Sun H."/>
            <person name="Tunlid A."/>
            <person name="Henrissat B."/>
            <person name="Grigoriev I.V."/>
            <person name="Hibbett D.S."/>
            <person name="Martin F."/>
        </authorList>
    </citation>
    <scope>NUCLEOTIDE SEQUENCE [LARGE SCALE GENOMIC DNA]</scope>
    <source>
        <strain evidence="3">UH-Slu-Lm8-n1</strain>
    </source>
</reference>
<dbReference type="InParanoid" id="A0A0D0AYZ9"/>
<evidence type="ECO:0000313" key="2">
    <source>
        <dbReference type="EMBL" id="KIK37068.1"/>
    </source>
</evidence>
<proteinExistence type="predicted"/>
<feature type="region of interest" description="Disordered" evidence="1">
    <location>
        <begin position="103"/>
        <end position="131"/>
    </location>
</feature>
<evidence type="ECO:0000313" key="3">
    <source>
        <dbReference type="Proteomes" id="UP000054485"/>
    </source>
</evidence>
<dbReference type="HOGENOM" id="CLU_1928993_0_0_1"/>
<name>A0A0D0AYZ9_9AGAM</name>
<keyword evidence="3" id="KW-1185">Reference proteome</keyword>
<sequence length="131" mass="14508">MARLQTNRAWDSEVISTTGTGSLDFTSADRHTHTSTSIRGSASTAPAREESSLGLNVNVYCLMNLQTCVVVDVKYEIQDPGAGVERYILARCNVMEPDYNSFSAHNQPQRPKFDNSHLRNLCVPADTPHPR</sequence>
<evidence type="ECO:0000256" key="1">
    <source>
        <dbReference type="SAM" id="MobiDB-lite"/>
    </source>
</evidence>
<dbReference type="AlphaFoldDB" id="A0A0D0AYZ9"/>